<dbReference type="PROSITE" id="PS00079">
    <property type="entry name" value="MULTICOPPER_OXIDASE1"/>
    <property type="match status" value="1"/>
</dbReference>
<dbReference type="InterPro" id="IPR028096">
    <property type="entry name" value="EfeO_Cupredoxin"/>
</dbReference>
<evidence type="ECO:0000313" key="5">
    <source>
        <dbReference type="Proteomes" id="UP000620075"/>
    </source>
</evidence>
<evidence type="ECO:0000313" key="4">
    <source>
        <dbReference type="EMBL" id="MBJ7601997.1"/>
    </source>
</evidence>
<feature type="signal peptide" evidence="2">
    <location>
        <begin position="1"/>
        <end position="27"/>
    </location>
</feature>
<dbReference type="SUPFAM" id="SSF49503">
    <property type="entry name" value="Cupredoxins"/>
    <property type="match status" value="1"/>
</dbReference>
<dbReference type="InterPro" id="IPR033138">
    <property type="entry name" value="Cu_oxidase_CS"/>
</dbReference>
<dbReference type="Pfam" id="PF13473">
    <property type="entry name" value="Cupredoxin_1"/>
    <property type="match status" value="1"/>
</dbReference>
<organism evidence="4 5">
    <name type="scientific">Candidatus Dormiibacter inghamiae</name>
    <dbReference type="NCBI Taxonomy" id="3127013"/>
    <lineage>
        <taxon>Bacteria</taxon>
        <taxon>Bacillati</taxon>
        <taxon>Candidatus Dormiibacterota</taxon>
        <taxon>Candidatus Dormibacteria</taxon>
        <taxon>Candidatus Dormibacterales</taxon>
        <taxon>Candidatus Dormibacteraceae</taxon>
        <taxon>Candidatus Dormiibacter</taxon>
    </lineage>
</organism>
<dbReference type="RefSeq" id="WP_338176386.1">
    <property type="nucleotide sequence ID" value="NZ_JAEKNQ010000013.1"/>
</dbReference>
<dbReference type="InterPro" id="IPR008972">
    <property type="entry name" value="Cupredoxin"/>
</dbReference>
<comment type="caution">
    <text evidence="4">The sequence shown here is derived from an EMBL/GenBank/DDBJ whole genome shotgun (WGS) entry which is preliminary data.</text>
</comment>
<keyword evidence="2" id="KW-0732">Signal</keyword>
<proteinExistence type="predicted"/>
<dbReference type="EMBL" id="JAEKNQ010000013">
    <property type="protein sequence ID" value="MBJ7601997.1"/>
    <property type="molecule type" value="Genomic_DNA"/>
</dbReference>
<feature type="chain" id="PRO_5037253316" evidence="2">
    <location>
        <begin position="28"/>
        <end position="135"/>
    </location>
</feature>
<evidence type="ECO:0000256" key="1">
    <source>
        <dbReference type="ARBA" id="ARBA00022723"/>
    </source>
</evidence>
<feature type="domain" description="EfeO-type cupredoxin-like" evidence="3">
    <location>
        <begin position="36"/>
        <end position="134"/>
    </location>
</feature>
<dbReference type="PROSITE" id="PS51257">
    <property type="entry name" value="PROKAR_LIPOPROTEIN"/>
    <property type="match status" value="1"/>
</dbReference>
<dbReference type="Proteomes" id="UP000620075">
    <property type="component" value="Unassembled WGS sequence"/>
</dbReference>
<dbReference type="Gene3D" id="2.60.40.420">
    <property type="entry name" value="Cupredoxins - blue copper proteins"/>
    <property type="match status" value="1"/>
</dbReference>
<dbReference type="AlphaFoldDB" id="A0A934KE58"/>
<keyword evidence="1" id="KW-0479">Metal-binding</keyword>
<name>A0A934KE58_9BACT</name>
<sequence length="135" mass="13935">MHRFLLLPLAVLVIAACGGGSSGSGTAGTSAPSATTSPTPTAQVVTIHETEFKLDPALVTVKAGTITFNLMDDGKFPHDLHIAPKGTTNDVGAAQRMTAGGMTSFTVTLQAGTYDMWCAVDSHRQQGMQGTITVT</sequence>
<evidence type="ECO:0000259" key="3">
    <source>
        <dbReference type="Pfam" id="PF13473"/>
    </source>
</evidence>
<accession>A0A934KE58</accession>
<gene>
    <name evidence="4" type="ORF">JF888_02170</name>
</gene>
<dbReference type="GO" id="GO:0046872">
    <property type="term" value="F:metal ion binding"/>
    <property type="evidence" value="ECO:0007669"/>
    <property type="project" value="UniProtKB-KW"/>
</dbReference>
<protein>
    <submittedName>
        <fullName evidence="4">Cupredoxin domain-containing protein</fullName>
    </submittedName>
</protein>
<evidence type="ECO:0000256" key="2">
    <source>
        <dbReference type="SAM" id="SignalP"/>
    </source>
</evidence>
<reference evidence="4 5" key="1">
    <citation type="submission" date="2020-10" db="EMBL/GenBank/DDBJ databases">
        <title>Ca. Dormibacterota MAGs.</title>
        <authorList>
            <person name="Montgomery K."/>
        </authorList>
    </citation>
    <scope>NUCLEOTIDE SEQUENCE [LARGE SCALE GENOMIC DNA]</scope>
    <source>
        <strain evidence="4">SC8811_S16_3</strain>
    </source>
</reference>